<dbReference type="Proteomes" id="UP000695000">
    <property type="component" value="Unplaced"/>
</dbReference>
<keyword evidence="1" id="KW-0479">Metal-binding</keyword>
<protein>
    <submittedName>
        <fullName evidence="8">RING-H2 finger protein ATL50</fullName>
    </submittedName>
</protein>
<dbReference type="PANTHER" id="PTHR45798">
    <property type="entry name" value="RING-H2 FINGER PROTEIN ATL61-RELATED-RELATED"/>
    <property type="match status" value="1"/>
</dbReference>
<evidence type="ECO:0000256" key="3">
    <source>
        <dbReference type="ARBA" id="ARBA00022833"/>
    </source>
</evidence>
<dbReference type="RefSeq" id="XP_017773454.1">
    <property type="nucleotide sequence ID" value="XM_017917965.1"/>
</dbReference>
<dbReference type="InterPro" id="IPR052788">
    <property type="entry name" value="RING-type_E3_ligase_ATL"/>
</dbReference>
<dbReference type="InterPro" id="IPR013083">
    <property type="entry name" value="Znf_RING/FYVE/PHD"/>
</dbReference>
<feature type="transmembrane region" description="Helical" evidence="5">
    <location>
        <begin position="6"/>
        <end position="25"/>
    </location>
</feature>
<evidence type="ECO:0000259" key="6">
    <source>
        <dbReference type="PROSITE" id="PS50089"/>
    </source>
</evidence>
<evidence type="ECO:0000256" key="5">
    <source>
        <dbReference type="SAM" id="Phobius"/>
    </source>
</evidence>
<sequence>MSLPGIGFVFVVGAALASIAYAVYYQSSRRPQAYSNSNKTYYYAGYDTNAPPKSDENNCAICLNELISDVRQLPCKHIFHIKCIDSWTERNRICPICRKSL</sequence>
<keyword evidence="2 4" id="KW-0863">Zinc-finger</keyword>
<name>A0ABM1MFV4_NICVS</name>
<dbReference type="SMART" id="SM00184">
    <property type="entry name" value="RING"/>
    <property type="match status" value="1"/>
</dbReference>
<dbReference type="Pfam" id="PF13639">
    <property type="entry name" value="zf-RING_2"/>
    <property type="match status" value="1"/>
</dbReference>
<dbReference type="PANTHER" id="PTHR45798:SF97">
    <property type="entry name" value="ALCOHOL-SENSITIVE RING FINGER PROTEIN 1"/>
    <property type="match status" value="1"/>
</dbReference>
<evidence type="ECO:0000256" key="1">
    <source>
        <dbReference type="ARBA" id="ARBA00022723"/>
    </source>
</evidence>
<dbReference type="Gene3D" id="3.30.40.10">
    <property type="entry name" value="Zinc/RING finger domain, C3HC4 (zinc finger)"/>
    <property type="match status" value="1"/>
</dbReference>
<keyword evidence="5" id="KW-1133">Transmembrane helix</keyword>
<keyword evidence="7" id="KW-1185">Reference proteome</keyword>
<dbReference type="SUPFAM" id="SSF57850">
    <property type="entry name" value="RING/U-box"/>
    <property type="match status" value="1"/>
</dbReference>
<accession>A0ABM1MFV4</accession>
<keyword evidence="5" id="KW-0472">Membrane</keyword>
<gene>
    <name evidence="8" type="primary">LOC108560429</name>
</gene>
<evidence type="ECO:0000256" key="4">
    <source>
        <dbReference type="PROSITE-ProRule" id="PRU00175"/>
    </source>
</evidence>
<dbReference type="InterPro" id="IPR001841">
    <property type="entry name" value="Znf_RING"/>
</dbReference>
<proteinExistence type="predicted"/>
<organism evidence="7 8">
    <name type="scientific">Nicrophorus vespilloides</name>
    <name type="common">Boreal carrion beetle</name>
    <dbReference type="NCBI Taxonomy" id="110193"/>
    <lineage>
        <taxon>Eukaryota</taxon>
        <taxon>Metazoa</taxon>
        <taxon>Ecdysozoa</taxon>
        <taxon>Arthropoda</taxon>
        <taxon>Hexapoda</taxon>
        <taxon>Insecta</taxon>
        <taxon>Pterygota</taxon>
        <taxon>Neoptera</taxon>
        <taxon>Endopterygota</taxon>
        <taxon>Coleoptera</taxon>
        <taxon>Polyphaga</taxon>
        <taxon>Staphyliniformia</taxon>
        <taxon>Silphidae</taxon>
        <taxon>Nicrophorinae</taxon>
        <taxon>Nicrophorus</taxon>
    </lineage>
</organism>
<feature type="domain" description="RING-type" evidence="6">
    <location>
        <begin position="59"/>
        <end position="98"/>
    </location>
</feature>
<reference evidence="8" key="1">
    <citation type="submission" date="2025-08" db="UniProtKB">
        <authorList>
            <consortium name="RefSeq"/>
        </authorList>
    </citation>
    <scope>IDENTIFICATION</scope>
    <source>
        <tissue evidence="8">Whole Larva</tissue>
    </source>
</reference>
<evidence type="ECO:0000256" key="2">
    <source>
        <dbReference type="ARBA" id="ARBA00022771"/>
    </source>
</evidence>
<evidence type="ECO:0000313" key="7">
    <source>
        <dbReference type="Proteomes" id="UP000695000"/>
    </source>
</evidence>
<dbReference type="GeneID" id="108560429"/>
<evidence type="ECO:0000313" key="8">
    <source>
        <dbReference type="RefSeq" id="XP_017773454.1"/>
    </source>
</evidence>
<dbReference type="PROSITE" id="PS50089">
    <property type="entry name" value="ZF_RING_2"/>
    <property type="match status" value="1"/>
</dbReference>
<keyword evidence="5" id="KW-0812">Transmembrane</keyword>
<keyword evidence="3" id="KW-0862">Zinc</keyword>